<dbReference type="GO" id="GO:0003824">
    <property type="term" value="F:catalytic activity"/>
    <property type="evidence" value="ECO:0007669"/>
    <property type="project" value="InterPro"/>
</dbReference>
<feature type="domain" description="Endonuclease/exonuclease/phosphatase" evidence="3">
    <location>
        <begin position="101"/>
        <end position="304"/>
    </location>
</feature>
<sequence>MTLLTRAARAVLHLFMLAASGAVLASLAAPLHPALDSIAHFRLHLAAALAVASLVALAWGPRALALCSLAIAGFAAVWTAPYLPGLATRGQAAAPHSLRVLQFNMRFDNHETRRAAAYIRSQDPDVVLLQEATGGIHSLKSLLAEDYPVRAVCPARGWKGGSVILSRLPFARADAVRCSRDSSLVATQLLLDGKAVSFASIHLQWPWPMKQEAHLDSLAPMLSALPHPLVITGDFNATPWSRTLTRTAGLTGTTVAPGYRPSWLTFRASDWVRPLAGLPIDQVLTSADFRVQAIHTGPAIGSDHLPVVADLRF</sequence>
<evidence type="ECO:0000313" key="5">
    <source>
        <dbReference type="Proteomes" id="UP000221168"/>
    </source>
</evidence>
<feature type="transmembrane region" description="Helical" evidence="1">
    <location>
        <begin position="64"/>
        <end position="83"/>
    </location>
</feature>
<keyword evidence="1" id="KW-0812">Transmembrane</keyword>
<keyword evidence="1" id="KW-1133">Transmembrane helix</keyword>
<dbReference type="Gene3D" id="3.60.10.10">
    <property type="entry name" value="Endonuclease/exonuclease/phosphatase"/>
    <property type="match status" value="1"/>
</dbReference>
<feature type="signal peptide" evidence="2">
    <location>
        <begin position="1"/>
        <end position="25"/>
    </location>
</feature>
<dbReference type="OrthoDB" id="3808618at2"/>
<dbReference type="InterPro" id="IPR005135">
    <property type="entry name" value="Endo/exonuclease/phosphatase"/>
</dbReference>
<evidence type="ECO:0000313" key="4">
    <source>
        <dbReference type="EMBL" id="PHP68328.1"/>
    </source>
</evidence>
<feature type="chain" id="PRO_5013733442" description="Endonuclease/exonuclease/phosphatase domain-containing protein" evidence="2">
    <location>
        <begin position="26"/>
        <end position="313"/>
    </location>
</feature>
<protein>
    <recommendedName>
        <fullName evidence="3">Endonuclease/exonuclease/phosphatase domain-containing protein</fullName>
    </recommendedName>
</protein>
<dbReference type="Pfam" id="PF03372">
    <property type="entry name" value="Exo_endo_phos"/>
    <property type="match status" value="1"/>
</dbReference>
<dbReference type="SUPFAM" id="SSF56219">
    <property type="entry name" value="DNase I-like"/>
    <property type="match status" value="1"/>
</dbReference>
<dbReference type="Proteomes" id="UP000221168">
    <property type="component" value="Unassembled WGS sequence"/>
</dbReference>
<organism evidence="4 5">
    <name type="scientific">Zhengella mangrovi</name>
    <dbReference type="NCBI Taxonomy" id="1982044"/>
    <lineage>
        <taxon>Bacteria</taxon>
        <taxon>Pseudomonadati</taxon>
        <taxon>Pseudomonadota</taxon>
        <taxon>Alphaproteobacteria</taxon>
        <taxon>Hyphomicrobiales</taxon>
        <taxon>Notoacmeibacteraceae</taxon>
        <taxon>Zhengella</taxon>
    </lineage>
</organism>
<comment type="caution">
    <text evidence="4">The sequence shown here is derived from an EMBL/GenBank/DDBJ whole genome shotgun (WGS) entry which is preliminary data.</text>
</comment>
<keyword evidence="1" id="KW-0472">Membrane</keyword>
<keyword evidence="5" id="KW-1185">Reference proteome</keyword>
<evidence type="ECO:0000256" key="2">
    <source>
        <dbReference type="SAM" id="SignalP"/>
    </source>
</evidence>
<proteinExistence type="predicted"/>
<gene>
    <name evidence="4" type="ORF">CSC94_06680</name>
</gene>
<dbReference type="InterPro" id="IPR036691">
    <property type="entry name" value="Endo/exonu/phosph_ase_sf"/>
</dbReference>
<evidence type="ECO:0000256" key="1">
    <source>
        <dbReference type="SAM" id="Phobius"/>
    </source>
</evidence>
<reference evidence="4 5" key="1">
    <citation type="submission" date="2017-10" db="EMBL/GenBank/DDBJ databases">
        <title>Sedimentibacterium mangrovi gen. nov., sp. nov., a novel member of family Phyllobacteriacea isolated from mangrove sediment.</title>
        <authorList>
            <person name="Liao H."/>
            <person name="Tian Y."/>
        </authorList>
    </citation>
    <scope>NUCLEOTIDE SEQUENCE [LARGE SCALE GENOMIC DNA]</scope>
    <source>
        <strain evidence="4 5">X9-2-2</strain>
    </source>
</reference>
<name>A0A2G1QSZ1_9HYPH</name>
<evidence type="ECO:0000259" key="3">
    <source>
        <dbReference type="Pfam" id="PF03372"/>
    </source>
</evidence>
<keyword evidence="2" id="KW-0732">Signal</keyword>
<dbReference type="RefSeq" id="WP_099305095.1">
    <property type="nucleotide sequence ID" value="NZ_PDVP01000002.1"/>
</dbReference>
<dbReference type="EMBL" id="PDVP01000002">
    <property type="protein sequence ID" value="PHP68328.1"/>
    <property type="molecule type" value="Genomic_DNA"/>
</dbReference>
<accession>A0A2G1QSZ1</accession>
<dbReference type="AlphaFoldDB" id="A0A2G1QSZ1"/>
<feature type="transmembrane region" description="Helical" evidence="1">
    <location>
        <begin position="38"/>
        <end position="57"/>
    </location>
</feature>